<dbReference type="GO" id="GO:0015074">
    <property type="term" value="P:DNA integration"/>
    <property type="evidence" value="ECO:0007669"/>
    <property type="project" value="InterPro"/>
</dbReference>
<keyword evidence="1" id="KW-0233">DNA recombination</keyword>
<accession>A0A6N3D066</accession>
<gene>
    <name evidence="3" type="ORF">IBLFYP30_02068</name>
</gene>
<feature type="coiled-coil region" evidence="2">
    <location>
        <begin position="532"/>
        <end position="559"/>
    </location>
</feature>
<dbReference type="AlphaFoldDB" id="A0A6N3D066"/>
<name>A0A6N3D066_9FIRM</name>
<dbReference type="InterPro" id="IPR013762">
    <property type="entry name" value="Integrase-like_cat_sf"/>
</dbReference>
<evidence type="ECO:0000256" key="2">
    <source>
        <dbReference type="SAM" id="Coils"/>
    </source>
</evidence>
<keyword evidence="2" id="KW-0175">Coiled coil</keyword>
<dbReference type="EMBL" id="CACRUE010000031">
    <property type="protein sequence ID" value="VYU22676.1"/>
    <property type="molecule type" value="Genomic_DNA"/>
</dbReference>
<dbReference type="GO" id="GO:0003677">
    <property type="term" value="F:DNA binding"/>
    <property type="evidence" value="ECO:0007669"/>
    <property type="project" value="InterPro"/>
</dbReference>
<dbReference type="SUPFAM" id="SSF56349">
    <property type="entry name" value="DNA breaking-rejoining enzymes"/>
    <property type="match status" value="1"/>
</dbReference>
<sequence>MKGGFILILITNYIDNLNIKSFRIERFNDSLVEEAKEIFKNHKEKNIIYGEFDDDSWKLLNEVEEKNINFNFNQIKFKSQNKKRNLGEFNDFILACKTYIVFMLNELSIANIQLIITTLKTFMNNTDYLSEEKLEFIFEDKKLYKYPIIVNFLDFYKIEISDLVFDILEKKSNAFNQKLCSNKAQRNLCNMESIFKFYEYIDLFWLNATKDEKEEFFPIKLWWEISMIIPIRVTELLLTPLDCIKEKNNKYYISLRRTSLKGKKIKKINHKIELDYYIQDVPITKEIVNLIEEYKSIVKYYDYIKNFYFDECKYNNNVSERKTLFSKRSYVRCLKNIKQYRNKFFHDNTIEMLSYDNMSILLERFQKNILGEKYNLKVIQKETKNKLEYDEIEHISLLDTRHYAFMNLALNNVDPLVMMSYGGHNNVSSGYHYYQHLDKFVEFYTYYMAKKIVMTKQASNDKEKIKFELEKDNNIDNFFYKIFSTNKKKVKVKNGFCCSEQTEFQDCMLVDNDCYSCNFFRKDKESIKNIINEEIENNFKEIKLEVEELKYLIKNFEHEFNARERIGLNINKIKSHSNKNTLLLINNRGDELYE</sequence>
<reference evidence="3" key="1">
    <citation type="submission" date="2019-11" db="EMBL/GenBank/DDBJ databases">
        <authorList>
            <person name="Feng L."/>
        </authorList>
    </citation>
    <scope>NUCLEOTIDE SEQUENCE</scope>
    <source>
        <strain evidence="3">IbartlettiiLFYP30</strain>
    </source>
</reference>
<evidence type="ECO:0000313" key="3">
    <source>
        <dbReference type="EMBL" id="VYU22676.1"/>
    </source>
</evidence>
<evidence type="ECO:0000256" key="1">
    <source>
        <dbReference type="ARBA" id="ARBA00023172"/>
    </source>
</evidence>
<protein>
    <submittedName>
        <fullName evidence="3">Uncharacterized protein</fullName>
    </submittedName>
</protein>
<dbReference type="Gene3D" id="1.10.443.10">
    <property type="entry name" value="Intergrase catalytic core"/>
    <property type="match status" value="1"/>
</dbReference>
<dbReference type="GO" id="GO:0006310">
    <property type="term" value="P:DNA recombination"/>
    <property type="evidence" value="ECO:0007669"/>
    <property type="project" value="UniProtKB-KW"/>
</dbReference>
<dbReference type="InterPro" id="IPR011010">
    <property type="entry name" value="DNA_brk_join_enz"/>
</dbReference>
<proteinExistence type="predicted"/>
<organism evidence="3">
    <name type="scientific">Intestinibacter bartlettii</name>
    <dbReference type="NCBI Taxonomy" id="261299"/>
    <lineage>
        <taxon>Bacteria</taxon>
        <taxon>Bacillati</taxon>
        <taxon>Bacillota</taxon>
        <taxon>Clostridia</taxon>
        <taxon>Peptostreptococcales</taxon>
        <taxon>Peptostreptococcaceae</taxon>
        <taxon>Intestinibacter</taxon>
    </lineage>
</organism>